<accession>A0A1A9KAD6</accession>
<keyword evidence="1" id="KW-1133">Transmembrane helix</keyword>
<evidence type="ECO:0000256" key="1">
    <source>
        <dbReference type="SAM" id="Phobius"/>
    </source>
</evidence>
<dbReference type="AlphaFoldDB" id="A0A1A9KAD6"/>
<sequence>MSIKANNRSPLFHRLLLLQLVELGLGGVTLFAYICQFGMKLSDFFNQSISDFYESAQVRPQRLDDAVVLGAQFIQAVADNERGFGNVLHVPESTSAGFVYAGRLFYSLPNLLGVVMARFEIQRLRPLQFRHLGPGCVGAILCTVEQVCPLCNRASMLGDSHQRHDLNRAAALCPVVGKRSGALTVAIHCRMRRGMVRMHASHKPRHHIRPLQLSHSELNLGLVRHRGGLRASHA</sequence>
<gene>
    <name evidence="2" type="ORF">A9C11_10785</name>
</gene>
<keyword evidence="1" id="KW-0472">Membrane</keyword>
<evidence type="ECO:0000313" key="3">
    <source>
        <dbReference type="Proteomes" id="UP000077748"/>
    </source>
</evidence>
<dbReference type="EMBL" id="CP015878">
    <property type="protein sequence ID" value="ANI14439.1"/>
    <property type="molecule type" value="Genomic_DNA"/>
</dbReference>
<protein>
    <submittedName>
        <fullName evidence="2">Uncharacterized protein</fullName>
    </submittedName>
</protein>
<dbReference type="Proteomes" id="UP000077748">
    <property type="component" value="Chromosome"/>
</dbReference>
<evidence type="ECO:0000313" key="2">
    <source>
        <dbReference type="EMBL" id="ANI14439.1"/>
    </source>
</evidence>
<organism evidence="2 3">
    <name type="scientific">Pseudomonas citronellolis</name>
    <dbReference type="NCBI Taxonomy" id="53408"/>
    <lineage>
        <taxon>Bacteria</taxon>
        <taxon>Pseudomonadati</taxon>
        <taxon>Pseudomonadota</taxon>
        <taxon>Gammaproteobacteria</taxon>
        <taxon>Pseudomonadales</taxon>
        <taxon>Pseudomonadaceae</taxon>
        <taxon>Pseudomonas</taxon>
    </lineage>
</organism>
<feature type="transmembrane region" description="Helical" evidence="1">
    <location>
        <begin position="12"/>
        <end position="34"/>
    </location>
</feature>
<proteinExistence type="predicted"/>
<keyword evidence="1" id="KW-0812">Transmembrane</keyword>
<name>A0A1A9KAD6_9PSED</name>
<reference evidence="2 3" key="1">
    <citation type="submission" date="2016-05" db="EMBL/GenBank/DDBJ databases">
        <title>Genome Sequence of Pseudomonas citronellolis Strain SJTE-3, an Estrogens and Persistent Organic Pollutants degradation strain.</title>
        <authorList>
            <person name="Liang R."/>
        </authorList>
    </citation>
    <scope>NUCLEOTIDE SEQUENCE [LARGE SCALE GENOMIC DNA]</scope>
    <source>
        <strain evidence="2 3">SJTE-3</strain>
    </source>
</reference>